<dbReference type="Proteomes" id="UP000242205">
    <property type="component" value="Chromosome"/>
</dbReference>
<dbReference type="Pfam" id="PF14559">
    <property type="entry name" value="TPR_19"/>
    <property type="match status" value="1"/>
</dbReference>
<dbReference type="GO" id="GO:0006355">
    <property type="term" value="P:regulation of DNA-templated transcription"/>
    <property type="evidence" value="ECO:0007669"/>
    <property type="project" value="TreeGrafter"/>
</dbReference>
<dbReference type="PANTHER" id="PTHR48111">
    <property type="entry name" value="REGULATOR OF RPOS"/>
    <property type="match status" value="1"/>
</dbReference>
<dbReference type="KEGG" id="atw:C0099_04405"/>
<protein>
    <submittedName>
        <fullName evidence="8">Response regulator</fullName>
    </submittedName>
</protein>
<evidence type="ECO:0000256" key="5">
    <source>
        <dbReference type="ARBA" id="ARBA00023163"/>
    </source>
</evidence>
<keyword evidence="9" id="KW-1185">Reference proteome</keyword>
<keyword evidence="1" id="KW-0597">Phosphoprotein</keyword>
<keyword evidence="3" id="KW-0805">Transcription regulation</keyword>
<dbReference type="GO" id="GO:0032993">
    <property type="term" value="C:protein-DNA complex"/>
    <property type="evidence" value="ECO:0007669"/>
    <property type="project" value="TreeGrafter"/>
</dbReference>
<keyword evidence="2" id="KW-0902">Two-component regulatory system</keyword>
<dbReference type="InterPro" id="IPR011990">
    <property type="entry name" value="TPR-like_helical_dom_sf"/>
</dbReference>
<dbReference type="Gene3D" id="1.25.40.10">
    <property type="entry name" value="Tetratricopeptide repeat domain"/>
    <property type="match status" value="2"/>
</dbReference>
<dbReference type="PANTHER" id="PTHR48111:SF1">
    <property type="entry name" value="TWO-COMPONENT RESPONSE REGULATOR ORR33"/>
    <property type="match status" value="1"/>
</dbReference>
<keyword evidence="5" id="KW-0804">Transcription</keyword>
<keyword evidence="4" id="KW-0238">DNA-binding</keyword>
<dbReference type="PROSITE" id="PS50110">
    <property type="entry name" value="RESPONSE_REGULATORY"/>
    <property type="match status" value="1"/>
</dbReference>
<feature type="domain" description="Response regulatory" evidence="7">
    <location>
        <begin position="8"/>
        <end position="128"/>
    </location>
</feature>
<dbReference type="SMART" id="SM00448">
    <property type="entry name" value="REC"/>
    <property type="match status" value="1"/>
</dbReference>
<dbReference type="GO" id="GO:0000156">
    <property type="term" value="F:phosphorelay response regulator activity"/>
    <property type="evidence" value="ECO:0007669"/>
    <property type="project" value="TreeGrafter"/>
</dbReference>
<evidence type="ECO:0000256" key="2">
    <source>
        <dbReference type="ARBA" id="ARBA00023012"/>
    </source>
</evidence>
<dbReference type="OrthoDB" id="7298659at2"/>
<dbReference type="InterPro" id="IPR001789">
    <property type="entry name" value="Sig_transdc_resp-reg_receiver"/>
</dbReference>
<evidence type="ECO:0000256" key="4">
    <source>
        <dbReference type="ARBA" id="ARBA00023125"/>
    </source>
</evidence>
<accession>A0A2I6S4R4</accession>
<reference evidence="8 9" key="1">
    <citation type="submission" date="2018-01" db="EMBL/GenBank/DDBJ databases">
        <authorList>
            <person name="Fu G.-Y."/>
        </authorList>
    </citation>
    <scope>NUCLEOTIDE SEQUENCE [LARGE SCALE GENOMIC DNA]</scope>
    <source>
        <strain evidence="8 9">SY39</strain>
    </source>
</reference>
<dbReference type="EMBL" id="CP025682">
    <property type="protein sequence ID" value="AUN94249.1"/>
    <property type="molecule type" value="Genomic_DNA"/>
</dbReference>
<gene>
    <name evidence="8" type="ORF">C0099_04405</name>
</gene>
<dbReference type="GO" id="GO:0000976">
    <property type="term" value="F:transcription cis-regulatory region binding"/>
    <property type="evidence" value="ECO:0007669"/>
    <property type="project" value="TreeGrafter"/>
</dbReference>
<dbReference type="SUPFAM" id="SSF48452">
    <property type="entry name" value="TPR-like"/>
    <property type="match status" value="1"/>
</dbReference>
<organism evidence="8 9">
    <name type="scientific">Pseudazoarcus pumilus</name>
    <dbReference type="NCBI Taxonomy" id="2067960"/>
    <lineage>
        <taxon>Bacteria</taxon>
        <taxon>Pseudomonadati</taxon>
        <taxon>Pseudomonadota</taxon>
        <taxon>Betaproteobacteria</taxon>
        <taxon>Rhodocyclales</taxon>
        <taxon>Zoogloeaceae</taxon>
        <taxon>Pseudazoarcus</taxon>
    </lineage>
</organism>
<dbReference type="RefSeq" id="WP_102246320.1">
    <property type="nucleotide sequence ID" value="NZ_CP025682.1"/>
</dbReference>
<evidence type="ECO:0000256" key="1">
    <source>
        <dbReference type="ARBA" id="ARBA00022553"/>
    </source>
</evidence>
<dbReference type="Pfam" id="PF00072">
    <property type="entry name" value="Response_reg"/>
    <property type="match status" value="1"/>
</dbReference>
<evidence type="ECO:0000313" key="9">
    <source>
        <dbReference type="Proteomes" id="UP000242205"/>
    </source>
</evidence>
<dbReference type="AlphaFoldDB" id="A0A2I6S4R4"/>
<dbReference type="SUPFAM" id="SSF52172">
    <property type="entry name" value="CheY-like"/>
    <property type="match status" value="1"/>
</dbReference>
<proteinExistence type="predicted"/>
<name>A0A2I6S4R4_9RHOO</name>
<evidence type="ECO:0000313" key="8">
    <source>
        <dbReference type="EMBL" id="AUN94249.1"/>
    </source>
</evidence>
<dbReference type="InterPro" id="IPR011006">
    <property type="entry name" value="CheY-like_superfamily"/>
</dbReference>
<dbReference type="Gene3D" id="3.40.50.2300">
    <property type="match status" value="1"/>
</dbReference>
<comment type="caution">
    <text evidence="6">Lacks conserved residue(s) required for the propagation of feature annotation.</text>
</comment>
<dbReference type="GO" id="GO:0005829">
    <property type="term" value="C:cytosol"/>
    <property type="evidence" value="ECO:0007669"/>
    <property type="project" value="TreeGrafter"/>
</dbReference>
<evidence type="ECO:0000259" key="7">
    <source>
        <dbReference type="PROSITE" id="PS50110"/>
    </source>
</evidence>
<sequence length="557" mass="61342">MSQLDALEVLVIAANHNMRAHLRGMLDQFGIREVHTAGSAGTAINRLRERRFDLVLCEHDLGDDNQDGQHLLEDLRSRHIIPLDTLFIMISSERSYERVVGAAELAPDDYILKPLTPGTLHARIERAVAKREAFRPIHRLMENGQPTEAAAACERAELRHPQWRIDFMRLRGEIALEQGQLDEADHLYAEVIEATGAPWAKLGRARVLIAAERFDEAEPILEDLVGESEHYLDAYDLLALCRELAGHAPRAAEALNDALRRSPRRLGRLRRFGKLATRIGELERAEQALHQVVQLGKRSEFRDPADHVALARVQILQNDIDNARATVADLEKSMGALPAARACAALGKTMIARHGRDDAAARSAAQAAARAALECDDLPLELKHDIVRECLAAGLDDEGGALVGEILRRAADEATIHQTRALLDEHGRKDLSEQVEERLHAEVRGYVAAGAKLAQAGDYDGAVAEMLGAVRKMPGNPSVLFNAALALLRHIEHNGWSERMADEARSLIARTRKLDPSNPKLDTMVNFMAGLERKYGMQPHAPAATDARNSAPGARPA</sequence>
<evidence type="ECO:0000256" key="3">
    <source>
        <dbReference type="ARBA" id="ARBA00023015"/>
    </source>
</evidence>
<dbReference type="InterPro" id="IPR039420">
    <property type="entry name" value="WalR-like"/>
</dbReference>
<evidence type="ECO:0000256" key="6">
    <source>
        <dbReference type="PROSITE-ProRule" id="PRU00169"/>
    </source>
</evidence>